<dbReference type="PANTHER" id="PTHR46766:SF1">
    <property type="entry name" value="GLUTAMINE-RICH PROTEIN 2"/>
    <property type="match status" value="1"/>
</dbReference>
<dbReference type="EMBL" id="CTEC01000001">
    <property type="protein sequence ID" value="CQD07658.1"/>
    <property type="molecule type" value="Genomic_DNA"/>
</dbReference>
<comment type="similarity">
    <text evidence="1">Belongs to the mycobacterial PPE family.</text>
</comment>
<gene>
    <name evidence="4" type="primary">PPE30</name>
    <name evidence="4" type="ORF">BN000_01546</name>
</gene>
<accession>A0A0U1D684</accession>
<feature type="domain" description="PPE family C-terminal" evidence="3">
    <location>
        <begin position="313"/>
        <end position="382"/>
    </location>
</feature>
<protein>
    <submittedName>
        <fullName evidence="4">PPE family protein</fullName>
    </submittedName>
</protein>
<dbReference type="AlphaFoldDB" id="A0A0U1D684"/>
<evidence type="ECO:0000313" key="4">
    <source>
        <dbReference type="EMBL" id="CQD07658.1"/>
    </source>
</evidence>
<keyword evidence="5" id="KW-1185">Reference proteome</keyword>
<dbReference type="Gene3D" id="1.20.1260.20">
    <property type="entry name" value="PPE superfamily"/>
    <property type="match status" value="1"/>
</dbReference>
<evidence type="ECO:0000259" key="2">
    <source>
        <dbReference type="Pfam" id="PF00823"/>
    </source>
</evidence>
<dbReference type="PANTHER" id="PTHR46766">
    <property type="entry name" value="GLUTAMINE-RICH PROTEIN 2"/>
    <property type="match status" value="1"/>
</dbReference>
<organism evidence="4 5">
    <name type="scientific">Mycobacterium europaeum</name>
    <dbReference type="NCBI Taxonomy" id="761804"/>
    <lineage>
        <taxon>Bacteria</taxon>
        <taxon>Bacillati</taxon>
        <taxon>Actinomycetota</taxon>
        <taxon>Actinomycetes</taxon>
        <taxon>Mycobacteriales</taxon>
        <taxon>Mycobacteriaceae</taxon>
        <taxon>Mycobacterium</taxon>
        <taxon>Mycobacterium simiae complex</taxon>
    </lineage>
</organism>
<evidence type="ECO:0000256" key="1">
    <source>
        <dbReference type="ARBA" id="ARBA00010652"/>
    </source>
</evidence>
<dbReference type="RefSeq" id="WP_090419619.1">
    <property type="nucleotide sequence ID" value="NZ_CTEC01000001.1"/>
</dbReference>
<dbReference type="GO" id="GO:0052572">
    <property type="term" value="P:response to host immune response"/>
    <property type="evidence" value="ECO:0007669"/>
    <property type="project" value="TreeGrafter"/>
</dbReference>
<reference evidence="5" key="1">
    <citation type="submission" date="2015-03" db="EMBL/GenBank/DDBJ databases">
        <authorList>
            <person name="Urmite Genomes"/>
        </authorList>
    </citation>
    <scope>NUCLEOTIDE SEQUENCE [LARGE SCALE GENOMIC DNA]</scope>
    <source>
        <strain evidence="5">CSUR P1344</strain>
    </source>
</reference>
<dbReference type="InterPro" id="IPR000030">
    <property type="entry name" value="PPE_dom"/>
</dbReference>
<proteinExistence type="inferred from homology"/>
<dbReference type="InterPro" id="IPR038332">
    <property type="entry name" value="PPE_sf"/>
</dbReference>
<evidence type="ECO:0000259" key="3">
    <source>
        <dbReference type="Pfam" id="PF12484"/>
    </source>
</evidence>
<name>A0A0U1D684_9MYCO</name>
<dbReference type="FunFam" id="1.20.1260.20:FF:000001">
    <property type="entry name" value="PPE family protein PPE41"/>
    <property type="match status" value="1"/>
</dbReference>
<dbReference type="Pfam" id="PF12484">
    <property type="entry name" value="PPE-SVP"/>
    <property type="match status" value="1"/>
</dbReference>
<feature type="domain" description="PPE" evidence="2">
    <location>
        <begin position="3"/>
        <end position="163"/>
    </location>
</feature>
<dbReference type="Proteomes" id="UP000199601">
    <property type="component" value="Unassembled WGS sequence"/>
</dbReference>
<sequence>MYFGIFPPEVNSGRMYAGPGSGSMVAAAEAWDALAAQLHATAAAYSSVISGLMTAWRGPSSVAMATAARPYVTWMSATATEAEQTAAQIRAGAMAYEAAFAATVPPPVVAANRSELASLVATNVFGQNAPAIAATEAQYTRMWARDAVAMSTYASRSAAATTVTPFAEPPTTTNPMGASGQLLQAARALNTSVGSSAQAQVSQVFGAVPRTLQSLGTLTASPNPGSGLLTALQDFAGMQSVNSVASDVELIPKLILPANSVLINTIMGLVMGTRGATLAAASEAVTGVAGAGLASGTQLVDSTGLGAAGPAVSAGAGQAGVIGVLSVPPTWATATPAIRTVAAVLSGAIQGAVPAAAVSEGTLLSGMAVAGMAGGALGAAAPNALSGVSTRLRSTSLKDGSSPDGETPENLQRLVAEMADKPDDVQHWHTDSAGLESLIGKLKKKPGIHAVHLTDDDPNITLPRFN</sequence>
<dbReference type="SUPFAM" id="SSF140459">
    <property type="entry name" value="PE/PPE dimer-like"/>
    <property type="match status" value="1"/>
</dbReference>
<dbReference type="Pfam" id="PF00823">
    <property type="entry name" value="PPE"/>
    <property type="match status" value="1"/>
</dbReference>
<dbReference type="InterPro" id="IPR022171">
    <property type="entry name" value="PPE_C"/>
</dbReference>
<evidence type="ECO:0000313" key="5">
    <source>
        <dbReference type="Proteomes" id="UP000199601"/>
    </source>
</evidence>